<evidence type="ECO:0000256" key="5">
    <source>
        <dbReference type="ARBA" id="ARBA00023012"/>
    </source>
</evidence>
<dbReference type="Proteomes" id="UP000020103">
    <property type="component" value="Unassembled WGS sequence"/>
</dbReference>
<dbReference type="CDD" id="cd16917">
    <property type="entry name" value="HATPase_UhpB-NarQ-NarX-like"/>
    <property type="match status" value="1"/>
</dbReference>
<dbReference type="InterPro" id="IPR050482">
    <property type="entry name" value="Sensor_HK_TwoCompSys"/>
</dbReference>
<accession>A0A829QA30</accession>
<dbReference type="PRINTS" id="PR00344">
    <property type="entry name" value="BCTRLSENSOR"/>
</dbReference>
<comment type="caution">
    <text evidence="7">The sequence shown here is derived from an EMBL/GenBank/DDBJ whole genome shotgun (WGS) entry which is preliminary data.</text>
</comment>
<dbReference type="EMBL" id="JAOF01000001">
    <property type="protein sequence ID" value="EUA49563.1"/>
    <property type="molecule type" value="Genomic_DNA"/>
</dbReference>
<name>A0A829QA30_9MYCO</name>
<feature type="domain" description="Histidine kinase" evidence="6">
    <location>
        <begin position="1"/>
        <end position="85"/>
    </location>
</feature>
<organism evidence="7 8">
    <name type="scientific">Mycobacteroides abscessus 21</name>
    <dbReference type="NCBI Taxonomy" id="1299324"/>
    <lineage>
        <taxon>Bacteria</taxon>
        <taxon>Bacillati</taxon>
        <taxon>Actinomycetota</taxon>
        <taxon>Actinomycetes</taxon>
        <taxon>Mycobacteriales</taxon>
        <taxon>Mycobacteriaceae</taxon>
        <taxon>Mycobacteroides</taxon>
        <taxon>Mycobacteroides abscessus</taxon>
    </lineage>
</organism>
<dbReference type="GO" id="GO:0000160">
    <property type="term" value="P:phosphorelay signal transduction system"/>
    <property type="evidence" value="ECO:0007669"/>
    <property type="project" value="UniProtKB-KW"/>
</dbReference>
<keyword evidence="4 7" id="KW-0418">Kinase</keyword>
<evidence type="ECO:0000259" key="6">
    <source>
        <dbReference type="PROSITE" id="PS50109"/>
    </source>
</evidence>
<dbReference type="AlphaFoldDB" id="A0A829QA30"/>
<gene>
    <name evidence="7" type="ORF">I543_0107</name>
</gene>
<dbReference type="InterPro" id="IPR036890">
    <property type="entry name" value="HATPase_C_sf"/>
</dbReference>
<dbReference type="InterPro" id="IPR004358">
    <property type="entry name" value="Sig_transdc_His_kin-like_C"/>
</dbReference>
<dbReference type="SUPFAM" id="SSF55874">
    <property type="entry name" value="ATPase domain of HSP90 chaperone/DNA topoisomerase II/histidine kinase"/>
    <property type="match status" value="1"/>
</dbReference>
<evidence type="ECO:0000256" key="3">
    <source>
        <dbReference type="ARBA" id="ARBA00022679"/>
    </source>
</evidence>
<dbReference type="PROSITE" id="PS50109">
    <property type="entry name" value="HIS_KIN"/>
    <property type="match status" value="1"/>
</dbReference>
<evidence type="ECO:0000256" key="4">
    <source>
        <dbReference type="ARBA" id="ARBA00022777"/>
    </source>
</evidence>
<keyword evidence="3" id="KW-0808">Transferase</keyword>
<dbReference type="Pfam" id="PF02518">
    <property type="entry name" value="HATPase_c"/>
    <property type="match status" value="1"/>
</dbReference>
<evidence type="ECO:0000256" key="2">
    <source>
        <dbReference type="ARBA" id="ARBA00012438"/>
    </source>
</evidence>
<dbReference type="InterPro" id="IPR005467">
    <property type="entry name" value="His_kinase_dom"/>
</dbReference>
<protein>
    <recommendedName>
        <fullName evidence="2">histidine kinase</fullName>
        <ecNumber evidence="2">2.7.13.3</ecNumber>
    </recommendedName>
</protein>
<dbReference type="GO" id="GO:0004673">
    <property type="term" value="F:protein histidine kinase activity"/>
    <property type="evidence" value="ECO:0007669"/>
    <property type="project" value="UniProtKB-EC"/>
</dbReference>
<sequence length="87" mass="8822">MINAVKHGRAKNIRVELSSRRCWLTLVVTDDGRGFDPGDLVLSVADGHIGLASLTVPIEAAGGAVAITSAPGAGTRVSVTVPADMAA</sequence>
<keyword evidence="5" id="KW-0902">Two-component regulatory system</keyword>
<comment type="catalytic activity">
    <reaction evidence="1">
        <text>ATP + protein L-histidine = ADP + protein N-phospho-L-histidine.</text>
        <dbReference type="EC" id="2.7.13.3"/>
    </reaction>
</comment>
<dbReference type="Gene3D" id="3.30.565.10">
    <property type="entry name" value="Histidine kinase-like ATPase, C-terminal domain"/>
    <property type="match status" value="1"/>
</dbReference>
<evidence type="ECO:0000313" key="7">
    <source>
        <dbReference type="EMBL" id="EUA49563.1"/>
    </source>
</evidence>
<reference evidence="7 8" key="1">
    <citation type="submission" date="2013-12" db="EMBL/GenBank/DDBJ databases">
        <authorList>
            <person name="Madinger N."/>
            <person name="Lenaerts A."/>
            <person name="Ordway D."/>
            <person name="DeGroote M.A."/>
            <person name="Parker T."/>
            <person name="Sizemore C."/>
            <person name="Tallon L.J."/>
            <person name="Sadzewicz L.K."/>
            <person name="Sengamalay N."/>
            <person name="Fraser C.M."/>
            <person name="Hine E."/>
            <person name="Shefchek K.A."/>
            <person name="Das S.P."/>
            <person name="Tettelin H."/>
        </authorList>
    </citation>
    <scope>NUCLEOTIDE SEQUENCE [LARGE SCALE GENOMIC DNA]</scope>
    <source>
        <strain evidence="7 8">21</strain>
    </source>
</reference>
<proteinExistence type="predicted"/>
<dbReference type="InterPro" id="IPR003594">
    <property type="entry name" value="HATPase_dom"/>
</dbReference>
<evidence type="ECO:0000256" key="1">
    <source>
        <dbReference type="ARBA" id="ARBA00000085"/>
    </source>
</evidence>
<dbReference type="PANTHER" id="PTHR24421">
    <property type="entry name" value="NITRATE/NITRITE SENSOR PROTEIN NARX-RELATED"/>
    <property type="match status" value="1"/>
</dbReference>
<dbReference type="EC" id="2.7.13.3" evidence="2"/>
<evidence type="ECO:0000313" key="8">
    <source>
        <dbReference type="Proteomes" id="UP000020103"/>
    </source>
</evidence>